<comment type="caution">
    <text evidence="6">The sequence shown here is derived from an EMBL/GenBank/DDBJ whole genome shotgun (WGS) entry which is preliminary data.</text>
</comment>
<evidence type="ECO:0000256" key="4">
    <source>
        <dbReference type="PROSITE-ProRule" id="PRU00175"/>
    </source>
</evidence>
<dbReference type="EMBL" id="MNPL01033658">
    <property type="protein sequence ID" value="OQR66114.1"/>
    <property type="molecule type" value="Genomic_DNA"/>
</dbReference>
<organism evidence="6 7">
    <name type="scientific">Tropilaelaps mercedesae</name>
    <dbReference type="NCBI Taxonomy" id="418985"/>
    <lineage>
        <taxon>Eukaryota</taxon>
        <taxon>Metazoa</taxon>
        <taxon>Ecdysozoa</taxon>
        <taxon>Arthropoda</taxon>
        <taxon>Chelicerata</taxon>
        <taxon>Arachnida</taxon>
        <taxon>Acari</taxon>
        <taxon>Parasitiformes</taxon>
        <taxon>Mesostigmata</taxon>
        <taxon>Gamasina</taxon>
        <taxon>Dermanyssoidea</taxon>
        <taxon>Laelapidae</taxon>
        <taxon>Tropilaelaps</taxon>
    </lineage>
</organism>
<dbReference type="Proteomes" id="UP000192247">
    <property type="component" value="Unassembled WGS sequence"/>
</dbReference>
<protein>
    <submittedName>
        <fullName evidence="6">RING finger protein nhl-1-like</fullName>
    </submittedName>
</protein>
<dbReference type="PANTHER" id="PTHR25462">
    <property type="entry name" value="BONUS, ISOFORM C-RELATED"/>
    <property type="match status" value="1"/>
</dbReference>
<evidence type="ECO:0000256" key="3">
    <source>
        <dbReference type="ARBA" id="ARBA00022833"/>
    </source>
</evidence>
<dbReference type="STRING" id="418985.A0A1V9WXZ0"/>
<evidence type="ECO:0000256" key="1">
    <source>
        <dbReference type="ARBA" id="ARBA00022723"/>
    </source>
</evidence>
<dbReference type="CDD" id="cd16524">
    <property type="entry name" value="RING-HC_NHL-1-like"/>
    <property type="match status" value="1"/>
</dbReference>
<dbReference type="InterPro" id="IPR013083">
    <property type="entry name" value="Znf_RING/FYVE/PHD"/>
</dbReference>
<dbReference type="InterPro" id="IPR047153">
    <property type="entry name" value="TRIM45/56/19-like"/>
</dbReference>
<feature type="domain" description="RING-type" evidence="5">
    <location>
        <begin position="200"/>
        <end position="242"/>
    </location>
</feature>
<proteinExistence type="predicted"/>
<dbReference type="InterPro" id="IPR018957">
    <property type="entry name" value="Znf_C3HC4_RING-type"/>
</dbReference>
<dbReference type="Gene3D" id="3.30.40.10">
    <property type="entry name" value="Zinc/RING finger domain, C3HC4 (zinc finger)"/>
    <property type="match status" value="1"/>
</dbReference>
<dbReference type="SUPFAM" id="SSF57850">
    <property type="entry name" value="RING/U-box"/>
    <property type="match status" value="1"/>
</dbReference>
<dbReference type="OrthoDB" id="342730at2759"/>
<evidence type="ECO:0000259" key="5">
    <source>
        <dbReference type="PROSITE" id="PS50089"/>
    </source>
</evidence>
<dbReference type="InterPro" id="IPR001841">
    <property type="entry name" value="Znf_RING"/>
</dbReference>
<keyword evidence="1" id="KW-0479">Metal-binding</keyword>
<keyword evidence="3" id="KW-0862">Zinc</keyword>
<dbReference type="GO" id="GO:0005654">
    <property type="term" value="C:nucleoplasm"/>
    <property type="evidence" value="ECO:0007669"/>
    <property type="project" value="TreeGrafter"/>
</dbReference>
<keyword evidence="2 4" id="KW-0863">Zinc-finger</keyword>
<keyword evidence="7" id="KW-1185">Reference proteome</keyword>
<evidence type="ECO:0000256" key="2">
    <source>
        <dbReference type="ARBA" id="ARBA00022771"/>
    </source>
</evidence>
<accession>A0A1V9WXZ0</accession>
<gene>
    <name evidence="6" type="ORF">BIW11_02400</name>
</gene>
<evidence type="ECO:0000313" key="7">
    <source>
        <dbReference type="Proteomes" id="UP000192247"/>
    </source>
</evidence>
<evidence type="ECO:0000313" key="6">
    <source>
        <dbReference type="EMBL" id="OQR66114.1"/>
    </source>
</evidence>
<dbReference type="GO" id="GO:0008270">
    <property type="term" value="F:zinc ion binding"/>
    <property type="evidence" value="ECO:0007669"/>
    <property type="project" value="UniProtKB-KW"/>
</dbReference>
<dbReference type="GO" id="GO:0061630">
    <property type="term" value="F:ubiquitin protein ligase activity"/>
    <property type="evidence" value="ECO:0007669"/>
    <property type="project" value="TreeGrafter"/>
</dbReference>
<dbReference type="AlphaFoldDB" id="A0A1V9WXZ0"/>
<name>A0A1V9WXZ0_9ACAR</name>
<dbReference type="PANTHER" id="PTHR25462:SF296">
    <property type="entry name" value="MEIOTIC P26, ISOFORM F"/>
    <property type="match status" value="1"/>
</dbReference>
<sequence length="387" mass="43469">MPEAVVTFGRSLGGGRVGRSTRVSGTATNTAALLTDDSTRLAAVEEGKRDHCHRYRHLSANWSRSYQQRIPVSERERRALYDGLGSTEFTGRSCSLVDCCSECLPTGRETISTGPRFLAPSTLVCLLLWIKSVLKSSFHFSTATTVHLGDLDFGNRLRRASSEASQLSGFSFRACATLTRQASGLAMSGAWQQLEQLLTCAICMDRFKNPKLLPCQHTYCGDPCMEGLVDYARRQIKCPECRAEHRIPYNGVQTLPTNVTLMRFLELHRSITGTNCLRREQPNQRFNIAYSEYIPFKRLSRFSCEPDPREADTTCRAYDSVTHEGRHSARATERSRCCELGVRAEGLSRDSANMSGLRRLAVHGHKGLQQRRDEVLLVHSFRRPMQP</sequence>
<dbReference type="Pfam" id="PF00097">
    <property type="entry name" value="zf-C3HC4"/>
    <property type="match status" value="1"/>
</dbReference>
<dbReference type="InParanoid" id="A0A1V9WXZ0"/>
<dbReference type="PROSITE" id="PS50089">
    <property type="entry name" value="ZF_RING_2"/>
    <property type="match status" value="1"/>
</dbReference>
<dbReference type="FunFam" id="3.30.40.10:FF:000185">
    <property type="entry name" value="RING finger protein nhl-1"/>
    <property type="match status" value="1"/>
</dbReference>
<dbReference type="SMART" id="SM00184">
    <property type="entry name" value="RING"/>
    <property type="match status" value="1"/>
</dbReference>
<reference evidence="6 7" key="1">
    <citation type="journal article" date="2017" name="Gigascience">
        <title>Draft genome of the honey bee ectoparasitic mite, Tropilaelaps mercedesae, is shaped by the parasitic life history.</title>
        <authorList>
            <person name="Dong X."/>
            <person name="Armstrong S.D."/>
            <person name="Xia D."/>
            <person name="Makepeace B.L."/>
            <person name="Darby A.C."/>
            <person name="Kadowaki T."/>
        </authorList>
    </citation>
    <scope>NUCLEOTIDE SEQUENCE [LARGE SCALE GENOMIC DNA]</scope>
    <source>
        <strain evidence="6">Wuxi-XJTLU</strain>
    </source>
</reference>